<dbReference type="InterPro" id="IPR057365">
    <property type="entry name" value="URGCP"/>
</dbReference>
<evidence type="ECO:0000313" key="4">
    <source>
        <dbReference type="Proteomes" id="UP000266861"/>
    </source>
</evidence>
<evidence type="ECO:0000313" key="3">
    <source>
        <dbReference type="EMBL" id="RHZ69637.1"/>
    </source>
</evidence>
<dbReference type="Pfam" id="PF25496">
    <property type="entry name" value="URGCP"/>
    <property type="match status" value="1"/>
</dbReference>
<dbReference type="PANTHER" id="PTHR14819:SF25">
    <property type="entry name" value="CHROMOSOME UNDETERMINED SCAFFOLD_52, WHOLE GENOME SHOTGUN SEQUENCE"/>
    <property type="match status" value="1"/>
</dbReference>
<comment type="similarity">
    <text evidence="1">Belongs to the TRAFAC class dynamin-like GTPase superfamily. Very large inducible GTPase (VLIG) family.</text>
</comment>
<reference evidence="3 4" key="1">
    <citation type="submission" date="2018-08" db="EMBL/GenBank/DDBJ databases">
        <title>Genome and evolution of the arbuscular mycorrhizal fungus Diversispora epigaea (formerly Glomus versiforme) and its bacterial endosymbionts.</title>
        <authorList>
            <person name="Sun X."/>
            <person name="Fei Z."/>
            <person name="Harrison M."/>
        </authorList>
    </citation>
    <scope>NUCLEOTIDE SEQUENCE [LARGE SCALE GENOMIC DNA]</scope>
    <source>
        <strain evidence="3 4">IT104</strain>
    </source>
</reference>
<dbReference type="InterPro" id="IPR027417">
    <property type="entry name" value="P-loop_NTPase"/>
</dbReference>
<dbReference type="Gene3D" id="3.40.50.300">
    <property type="entry name" value="P-loop containing nucleotide triphosphate hydrolases"/>
    <property type="match status" value="1"/>
</dbReference>
<dbReference type="EMBL" id="PQFF01000258">
    <property type="protein sequence ID" value="RHZ69637.1"/>
    <property type="molecule type" value="Genomic_DNA"/>
</dbReference>
<sequence length="1506" mass="174995">MDNKVIKVNGKWHPILGESVPLIEPHHYVRFSKIIEAPQLSVGEKNGSISLVLPYIRQKVKMWGADVLLAENIKTLIEREDENVDQDPKEQKKNQLSRFDCIASLLASAECTVIRDIFQTLSRFPIAFPLVIPELNEAEKFKVMLPLITGPVIKWKTKPGKIIENHLFNSSFKMIVAIRVGTNIPGKSTILNQLMSSDSMFSSSSDPGSEYGIPHMINGSIEFTWLIQETCGVGLWKDVFENFYNKNHEIVLLANLHGDALNYPDQIQFLKQFPSSFLVFLMPGYGKRQKNIIDDLIKDKKSVHCWVDSKNRTKNSIDTRSLTKDQTLKKVRMMFKEALDFDASTFEINKLKLEGSLQLTENIEFPESQRLIDFVKEKTCYYIKMNVMQLQRNQSNDGYKIFRENHELQYLVKLFKCNLILPIDERRRALAHIEREISRLSSIESSEARSMAELKKEQLRKSSLVDRDQKNEKKVNEIAKIWEKVDNMSLGLEHFSRELGQIYKVISINDQRTEIMRLPECYAELLISGHAIELLDGDTGVLSEAWFSAICESIRKKHPNLRIFVISILGLQSSGKSTLLNALFACRFAVSVGRCTRGLFMRLLFLEDDLSNQLGVDAFVLIDTEGLGALEKMNEPESEKKDRILATFAMGVSNLTILNVLGESMRDLTEILQIAIVTMGRLENSGMAHDILIVQHISERERNSTKLSEPEEKFRDALQEALKITDEQDTVMGVSSIKCLQILDERIKKGQFLKPFRPFKDGATAHAPPSKQYHEDVVNLYNSILDDCKNLQRKIEFAKWSSLIQDYWRAVSHEDFAARFKNIKEIYESIDLGKRITKVKETIDEAFFKHEEQITQKFRSKLWSHEDNKNSDLKNKCSELIKKGLKDVPGCDVNCEECKKTNKERENFKKYLKKNKKDEKYETEIEQTIKDYISLNYNSTFIKLTQILEASLIRKGLSSEFLEIINKGMEEIINKIQGGRLSDGERKQKVENLWMALRNFISTKDKVMPVTEQIDKEVKEEFDNVGSLFNQYKIGILPDFSKCKAIKYGIGLYSIERCLDANDANEIEKKFDNLTDIILKKRNSQHFYPGIIRDLRTEIDNSLNEISKLWDRRFIPEFKRNVHLYTLLMFKAKMALYQERWDREDSPLSILEQKKEEYIKIIDARLQHGFTLVSEGHIIGDYLLKAIHKKAMKAGNLEKIKAVKDIPWMTSSEMVRLKYFEILAEQVQNGNNVEAISHFLDPKGSIENWFKCEVNNVKSNAEDEYYKTYKSEFGHVSQKIRNCRSLEEIKKCLSDYVLEVDDIHYKVNSENLERHHNTSEELHVQLRLHIEKRLKDYCNSKPESFQNPSNDESIMKMLRCTKTCYWCGALCWGSRGHDQNTDETRKHHTCHQPGGLGVRYVRDNCADDLVAIPCHKRKDESCVYYWCKEKPTKWSYAKNQDFSDWKFESHHKKQFNELMCWFFEKLNQDLAKRLNQVPATYNELREYGCINLNYDNIISTLKRRLQ</sequence>
<dbReference type="SUPFAM" id="SSF52540">
    <property type="entry name" value="P-loop containing nucleoside triphosphate hydrolases"/>
    <property type="match status" value="1"/>
</dbReference>
<dbReference type="InterPro" id="IPR052986">
    <property type="entry name" value="VLIG_GTPase"/>
</dbReference>
<keyword evidence="4" id="KW-1185">Reference proteome</keyword>
<dbReference type="InterPro" id="IPR030383">
    <property type="entry name" value="G_VLIG_dom"/>
</dbReference>
<comment type="caution">
    <text evidence="3">The sequence shown here is derived from an EMBL/GenBank/DDBJ whole genome shotgun (WGS) entry which is preliminary data.</text>
</comment>
<dbReference type="Proteomes" id="UP000266861">
    <property type="component" value="Unassembled WGS sequence"/>
</dbReference>
<dbReference type="OrthoDB" id="1597724at2759"/>
<organism evidence="3 4">
    <name type="scientific">Diversispora epigaea</name>
    <dbReference type="NCBI Taxonomy" id="1348612"/>
    <lineage>
        <taxon>Eukaryota</taxon>
        <taxon>Fungi</taxon>
        <taxon>Fungi incertae sedis</taxon>
        <taxon>Mucoromycota</taxon>
        <taxon>Glomeromycotina</taxon>
        <taxon>Glomeromycetes</taxon>
        <taxon>Diversisporales</taxon>
        <taxon>Diversisporaceae</taxon>
        <taxon>Diversispora</taxon>
    </lineage>
</organism>
<dbReference type="PANTHER" id="PTHR14819">
    <property type="entry name" value="GTP-BINDING"/>
    <property type="match status" value="1"/>
</dbReference>
<gene>
    <name evidence="3" type="ORF">Glove_281g41</name>
</gene>
<protein>
    <recommendedName>
        <fullName evidence="2">VLIG-type G domain-containing protein</fullName>
    </recommendedName>
</protein>
<accession>A0A397I3V5</accession>
<proteinExistence type="inferred from homology"/>
<name>A0A397I3V5_9GLOM</name>
<evidence type="ECO:0000256" key="1">
    <source>
        <dbReference type="ARBA" id="ARBA00006828"/>
    </source>
</evidence>
<dbReference type="STRING" id="1348612.A0A397I3V5"/>
<dbReference type="PROSITE" id="PS51717">
    <property type="entry name" value="G_VLIG"/>
    <property type="match status" value="1"/>
</dbReference>
<dbReference type="GO" id="GO:0005525">
    <property type="term" value="F:GTP binding"/>
    <property type="evidence" value="ECO:0007669"/>
    <property type="project" value="InterPro"/>
</dbReference>
<evidence type="ECO:0000259" key="2">
    <source>
        <dbReference type="PROSITE" id="PS51717"/>
    </source>
</evidence>
<dbReference type="Pfam" id="PF25683">
    <property type="entry name" value="URGCP_GTPase"/>
    <property type="match status" value="1"/>
</dbReference>
<feature type="domain" description="VLIG-type G" evidence="2">
    <location>
        <begin position="560"/>
        <end position="805"/>
    </location>
</feature>